<reference evidence="2" key="1">
    <citation type="submission" date="2022-07" db="EMBL/GenBank/DDBJ databases">
        <title>Complete Genome Sequence of the Radioresistant Bacterium Deinococcus aetherius ST0316, Isolated from the Air Dust collected in Lower Stratosphere above Japan.</title>
        <authorList>
            <person name="Satoh K."/>
            <person name="Hagiwara K."/>
            <person name="Katsumata K."/>
            <person name="Kubo A."/>
            <person name="Yokobori S."/>
            <person name="Yamagishi A."/>
            <person name="Oono Y."/>
            <person name="Narumi I."/>
        </authorList>
    </citation>
    <scope>NUCLEOTIDE SEQUENCE</scope>
    <source>
        <strain evidence="2">ST0316</strain>
        <plasmid evidence="2">pDAETH-1</plasmid>
        <plasmid evidence="3">pDAETH-2</plasmid>
    </source>
</reference>
<dbReference type="RefSeq" id="WP_319993751.1">
    <property type="nucleotide sequence ID" value="NZ_AP026561.1"/>
</dbReference>
<dbReference type="NCBIfam" id="NF033516">
    <property type="entry name" value="transpos_IS3"/>
    <property type="match status" value="1"/>
</dbReference>
<dbReference type="InterPro" id="IPR048020">
    <property type="entry name" value="Transpos_IS3"/>
</dbReference>
<organism evidence="2 4">
    <name type="scientific">Deinococcus aetherius</name>
    <dbReference type="NCBI Taxonomy" id="200252"/>
    <lineage>
        <taxon>Bacteria</taxon>
        <taxon>Thermotogati</taxon>
        <taxon>Deinococcota</taxon>
        <taxon>Deinococci</taxon>
        <taxon>Deinococcales</taxon>
        <taxon>Deinococcaceae</taxon>
        <taxon>Deinococcus</taxon>
    </lineage>
</organism>
<geneLocation type="plasmid" evidence="2 4">
    <name>pDAETH-1</name>
</geneLocation>
<evidence type="ECO:0000313" key="2">
    <source>
        <dbReference type="EMBL" id="BDP43768.1"/>
    </source>
</evidence>
<dbReference type="Pfam" id="PF13683">
    <property type="entry name" value="rve_3"/>
    <property type="match status" value="1"/>
</dbReference>
<evidence type="ECO:0000313" key="3">
    <source>
        <dbReference type="EMBL" id="BDP44262.1"/>
    </source>
</evidence>
<dbReference type="Pfam" id="PF13276">
    <property type="entry name" value="HTH_21"/>
    <property type="match status" value="1"/>
</dbReference>
<feature type="domain" description="Integrase catalytic" evidence="1">
    <location>
        <begin position="108"/>
        <end position="272"/>
    </location>
</feature>
<sequence>MVAPAQRREAVRYLQAHHGVSERRACRVLGLSRSSHRYKVRKNDQQLGEKLQKLAQERPRFGYRRLEVLLRREGKVVNHKRVYRVYKALDLTVRKKTRRKRVVQRRTPLTVPSAANERWSTDFVSDQLASGQRFRVLNVVDDFTRECVVCFADTSITGDTVARLLGEAVRERGKPKVLISDNGPEFTSRALDAWAHQQGIERHFIDPGKPVQNAYIESFNGRFRDECLDQHWFVNLPQARLVLSVWRRDYNGVRPHSSLDNLAPQEFARRSAG</sequence>
<proteinExistence type="predicted"/>
<keyword evidence="4" id="KW-1185">Reference proteome</keyword>
<geneLocation type="plasmid" evidence="3 4">
    <name>pDAETH-2</name>
</geneLocation>
<dbReference type="InterPro" id="IPR001584">
    <property type="entry name" value="Integrase_cat-core"/>
</dbReference>
<dbReference type="EMBL" id="AP026562">
    <property type="protein sequence ID" value="BDP44262.1"/>
    <property type="molecule type" value="Genomic_DNA"/>
</dbReference>
<dbReference type="InterPro" id="IPR036397">
    <property type="entry name" value="RNaseH_sf"/>
</dbReference>
<evidence type="ECO:0000313" key="4">
    <source>
        <dbReference type="Proteomes" id="UP001064971"/>
    </source>
</evidence>
<dbReference type="InterPro" id="IPR012337">
    <property type="entry name" value="RNaseH-like_sf"/>
</dbReference>
<accession>A0ABM8AIX6</accession>
<dbReference type="Proteomes" id="UP001064971">
    <property type="component" value="Plasmid pDAETH-2"/>
</dbReference>
<dbReference type="PROSITE" id="PS50994">
    <property type="entry name" value="INTEGRASE"/>
    <property type="match status" value="1"/>
</dbReference>
<dbReference type="PANTHER" id="PTHR47515">
    <property type="entry name" value="LOW CALCIUM RESPONSE LOCUS PROTEIN T"/>
    <property type="match status" value="1"/>
</dbReference>
<protein>
    <submittedName>
        <fullName evidence="2">Transposase</fullName>
    </submittedName>
</protein>
<dbReference type="Proteomes" id="UP001064971">
    <property type="component" value="Plasmid pDAETH-1"/>
</dbReference>
<dbReference type="InterPro" id="IPR025948">
    <property type="entry name" value="HTH-like_dom"/>
</dbReference>
<keyword evidence="2" id="KW-0614">Plasmid</keyword>
<dbReference type="PANTHER" id="PTHR47515:SF1">
    <property type="entry name" value="BLR2054 PROTEIN"/>
    <property type="match status" value="1"/>
</dbReference>
<dbReference type="Gene3D" id="3.30.420.10">
    <property type="entry name" value="Ribonuclease H-like superfamily/Ribonuclease H"/>
    <property type="match status" value="1"/>
</dbReference>
<dbReference type="SUPFAM" id="SSF53098">
    <property type="entry name" value="Ribonuclease H-like"/>
    <property type="match status" value="1"/>
</dbReference>
<name>A0ABM8AIX6_9DEIO</name>
<dbReference type="EMBL" id="AP026561">
    <property type="protein sequence ID" value="BDP43768.1"/>
    <property type="molecule type" value="Genomic_DNA"/>
</dbReference>
<evidence type="ECO:0000259" key="1">
    <source>
        <dbReference type="PROSITE" id="PS50994"/>
    </source>
</evidence>
<gene>
    <name evidence="2" type="ORF">DAETH_37370</name>
    <name evidence="3" type="ORF">DAETH_42310</name>
</gene>